<feature type="signal peptide" evidence="10">
    <location>
        <begin position="1"/>
        <end position="22"/>
    </location>
</feature>
<dbReference type="PROSITE" id="PS50005">
    <property type="entry name" value="TPR"/>
    <property type="match status" value="2"/>
</dbReference>
<dbReference type="SUPFAM" id="SSF48452">
    <property type="entry name" value="TPR-like"/>
    <property type="match status" value="1"/>
</dbReference>
<comment type="similarity">
    <text evidence="2">Belongs to the glycosyltransferase 41 family. O-GlcNAc transferase subfamily.</text>
</comment>
<feature type="chain" id="PRO_5001535329" description="protein O-GlcNAc transferase" evidence="10">
    <location>
        <begin position="23"/>
        <end position="937"/>
    </location>
</feature>
<dbReference type="eggNOG" id="KOG4626">
    <property type="taxonomic scope" value="Eukaryota"/>
</dbReference>
<feature type="region of interest" description="Disordered" evidence="9">
    <location>
        <begin position="912"/>
        <end position="937"/>
    </location>
</feature>
<evidence type="ECO:0000259" key="11">
    <source>
        <dbReference type="Pfam" id="PF13844"/>
    </source>
</evidence>
<keyword evidence="10" id="KW-0732">Signal</keyword>
<dbReference type="InterPro" id="IPR011990">
    <property type="entry name" value="TPR-like_helical_dom_sf"/>
</dbReference>
<evidence type="ECO:0000256" key="10">
    <source>
        <dbReference type="SAM" id="SignalP"/>
    </source>
</evidence>
<sequence>MARWMWRWGCWYLAGLSVHVNAAVSVGGSIQSTLASFHRPFLEILTPLNGQVVESSEVDIELVVRDYIMPSSFRTYKVCLGIHENTAISSDGASVGVVEFCFDQTSSKQFHVQNLLPGTSYTVRVVLVDKGTVIAVSMRTFRVAAIAIQGHTENVTILTAMQYALSYQNNLDTDSAMRIYESILAEAPGHGHALHLLGLAKYQRGDTMEAIDYIEQALQTNATHEEFHNSLGLCLKDIGRTAEAATHFETAMSLRPSYIEPRFNLASIWQSTGEYDLAIPVFRAMADKVHSQTLALEYAAQFDVFVRLCDIYLASKQQNMALECLNEALVLWPNDPTFLNERGNLYLNAGYLDLAEADYKIAADAGVLISMLNLAITLDASGDTDESINLYSKILAVSEARGLPTGRVLIMRAGVMPRVLPAEGQLVDLARQAMRRRLDSMLAQDNVTVDSRDPILNAYPTGNYLVSHPYNNKQLKRSLAQMLQMYCPALKTAAFIPPPSPSIATDLGAVSSTHLELTSMNSLQSDVLPELRRRPRIGFVSEFYQTQPISHCMHDLVERLNRSQFELFVFAVSTPQSAKLPALTDGVEHVIGLPEGVGPSADEIRRHDLDVLVYADVGSDKLSFFLSFANLAPIQAAWGLGHPETTGVPAIDYMVTSEYEHLSFHDHYTETPFPLKGMGIYLKEPLTPHISTYANSSPDDVRATLTQAFHLPSEYRFYFVPEPLVNVHPDMDSIVRRILKRDPIGHVFFLTPPKNSKWKHAFTERIKLQPGLPAHRIHLIIDALDDISTFALLRACDVHLANLYTNKFYHTLEASAAGVPTITLPGELWRSRIPLGLLKHINVLDTVATTPAEYVQLAVRAASDRSFRHQVVGKLQKYAPKLYGDDEAVHEWARFLQFAVDKSRRKRKTHANLRALQDNPTHSTNGLAPPTAKDVTL</sequence>
<organism evidence="12">
    <name type="scientific">Aphanomyces invadans</name>
    <dbReference type="NCBI Taxonomy" id="157072"/>
    <lineage>
        <taxon>Eukaryota</taxon>
        <taxon>Sar</taxon>
        <taxon>Stramenopiles</taxon>
        <taxon>Oomycota</taxon>
        <taxon>Saprolegniomycetes</taxon>
        <taxon>Saprolegniales</taxon>
        <taxon>Verrucalvaceae</taxon>
        <taxon>Aphanomyces</taxon>
    </lineage>
</organism>
<feature type="repeat" description="TPR" evidence="8">
    <location>
        <begin position="191"/>
        <end position="224"/>
    </location>
</feature>
<dbReference type="Gene3D" id="3.40.50.2000">
    <property type="entry name" value="Glycogen Phosphorylase B"/>
    <property type="match status" value="1"/>
</dbReference>
<feature type="repeat" description="TPR" evidence="8">
    <location>
        <begin position="225"/>
        <end position="258"/>
    </location>
</feature>
<dbReference type="Gene3D" id="1.25.40.10">
    <property type="entry name" value="Tetratricopeptide repeat domain"/>
    <property type="match status" value="2"/>
</dbReference>
<dbReference type="SMART" id="SM00028">
    <property type="entry name" value="TPR"/>
    <property type="match status" value="5"/>
</dbReference>
<evidence type="ECO:0000256" key="7">
    <source>
        <dbReference type="ARBA" id="ARBA00022803"/>
    </source>
</evidence>
<dbReference type="STRING" id="157072.A0A024UUJ6"/>
<dbReference type="Gene3D" id="3.40.50.11380">
    <property type="match status" value="1"/>
</dbReference>
<dbReference type="EC" id="2.4.1.255" evidence="3"/>
<dbReference type="GO" id="GO:0006493">
    <property type="term" value="P:protein O-linked glycosylation"/>
    <property type="evidence" value="ECO:0007669"/>
    <property type="project" value="TreeGrafter"/>
</dbReference>
<evidence type="ECO:0000256" key="1">
    <source>
        <dbReference type="ARBA" id="ARBA00004922"/>
    </source>
</evidence>
<comment type="pathway">
    <text evidence="1">Protein modification; protein glycosylation.</text>
</comment>
<protein>
    <recommendedName>
        <fullName evidence="3">protein O-GlcNAc transferase</fullName>
        <ecNumber evidence="3">2.4.1.255</ecNumber>
    </recommendedName>
</protein>
<keyword evidence="4" id="KW-0328">Glycosyltransferase</keyword>
<evidence type="ECO:0000313" key="12">
    <source>
        <dbReference type="EMBL" id="ETW09323.1"/>
    </source>
</evidence>
<evidence type="ECO:0000256" key="4">
    <source>
        <dbReference type="ARBA" id="ARBA00022676"/>
    </source>
</evidence>
<evidence type="ECO:0000256" key="6">
    <source>
        <dbReference type="ARBA" id="ARBA00022737"/>
    </source>
</evidence>
<dbReference type="GO" id="GO:0097363">
    <property type="term" value="F:protein O-acetylglucosaminyltransferase activity"/>
    <property type="evidence" value="ECO:0007669"/>
    <property type="project" value="UniProtKB-EC"/>
</dbReference>
<accession>A0A024UUJ6</accession>
<dbReference type="Pfam" id="PF13844">
    <property type="entry name" value="Glyco_transf_41"/>
    <property type="match status" value="2"/>
</dbReference>
<dbReference type="PANTHER" id="PTHR44998:SF1">
    <property type="entry name" value="UDP-N-ACETYLGLUCOSAMINE--PEPTIDE N-ACETYLGLUCOSAMINYLTRANSFERASE 110 KDA SUBUNIT"/>
    <property type="match status" value="1"/>
</dbReference>
<keyword evidence="6" id="KW-0677">Repeat</keyword>
<feature type="domain" description="O-GlcNAc transferase C-terminal" evidence="11">
    <location>
        <begin position="695"/>
        <end position="877"/>
    </location>
</feature>
<evidence type="ECO:0000256" key="5">
    <source>
        <dbReference type="ARBA" id="ARBA00022679"/>
    </source>
</evidence>
<dbReference type="InterPro" id="IPR019734">
    <property type="entry name" value="TPR_rpt"/>
</dbReference>
<feature type="domain" description="O-GlcNAc transferase C-terminal" evidence="11">
    <location>
        <begin position="533"/>
        <end position="670"/>
    </location>
</feature>
<dbReference type="AlphaFoldDB" id="A0A024UUJ6"/>
<reference evidence="12" key="1">
    <citation type="submission" date="2013-12" db="EMBL/GenBank/DDBJ databases">
        <title>The Genome Sequence of Aphanomyces invadans NJM9701.</title>
        <authorList>
            <consortium name="The Broad Institute Genomics Platform"/>
            <person name="Russ C."/>
            <person name="Tyler B."/>
            <person name="van West P."/>
            <person name="Dieguez-Uribeondo J."/>
            <person name="Young S.K."/>
            <person name="Zeng Q."/>
            <person name="Gargeya S."/>
            <person name="Fitzgerald M."/>
            <person name="Abouelleil A."/>
            <person name="Alvarado L."/>
            <person name="Chapman S.B."/>
            <person name="Gainer-Dewar J."/>
            <person name="Goldberg J."/>
            <person name="Griggs A."/>
            <person name="Gujja S."/>
            <person name="Hansen M."/>
            <person name="Howarth C."/>
            <person name="Imamovic A."/>
            <person name="Ireland A."/>
            <person name="Larimer J."/>
            <person name="McCowan C."/>
            <person name="Murphy C."/>
            <person name="Pearson M."/>
            <person name="Poon T.W."/>
            <person name="Priest M."/>
            <person name="Roberts A."/>
            <person name="Saif S."/>
            <person name="Shea T."/>
            <person name="Sykes S."/>
            <person name="Wortman J."/>
            <person name="Nusbaum C."/>
            <person name="Birren B."/>
        </authorList>
    </citation>
    <scope>NUCLEOTIDE SEQUENCE [LARGE SCALE GENOMIC DNA]</scope>
    <source>
        <strain evidence="12">NJM9701</strain>
    </source>
</reference>
<dbReference type="Pfam" id="PF12895">
    <property type="entry name" value="ANAPC3"/>
    <property type="match status" value="1"/>
</dbReference>
<evidence type="ECO:0000256" key="3">
    <source>
        <dbReference type="ARBA" id="ARBA00011970"/>
    </source>
</evidence>
<keyword evidence="5" id="KW-0808">Transferase</keyword>
<dbReference type="InterPro" id="IPR029489">
    <property type="entry name" value="OGT/SEC/SPY_C"/>
</dbReference>
<dbReference type="GeneID" id="20078754"/>
<gene>
    <name evidence="12" type="ORF">H310_01704</name>
</gene>
<name>A0A024UUJ6_9STRA</name>
<evidence type="ECO:0000256" key="8">
    <source>
        <dbReference type="PROSITE-ProRule" id="PRU00339"/>
    </source>
</evidence>
<dbReference type="PANTHER" id="PTHR44998">
    <property type="match status" value="1"/>
</dbReference>
<keyword evidence="7 8" id="KW-0802">TPR repeat</keyword>
<evidence type="ECO:0000256" key="2">
    <source>
        <dbReference type="ARBA" id="ARBA00005386"/>
    </source>
</evidence>
<dbReference type="VEuPathDB" id="FungiDB:H310_01704"/>
<dbReference type="RefSeq" id="XP_008863128.1">
    <property type="nucleotide sequence ID" value="XM_008864906.1"/>
</dbReference>
<dbReference type="EMBL" id="KI913953">
    <property type="protein sequence ID" value="ETW09323.1"/>
    <property type="molecule type" value="Genomic_DNA"/>
</dbReference>
<proteinExistence type="inferred from homology"/>
<evidence type="ECO:0000256" key="9">
    <source>
        <dbReference type="SAM" id="MobiDB-lite"/>
    </source>
</evidence>
<dbReference type="OrthoDB" id="9991317at2759"/>